<sequence>MILGLFALALLVVGGLAGVTVAAFASGAREASAVFALLTLAASPLLLLGPAQDWWRFRRRRRLRR</sequence>
<proteinExistence type="predicted"/>
<name>A0ABS5QH72_9PROT</name>
<comment type="caution">
    <text evidence="2">The sequence shown here is derived from an EMBL/GenBank/DDBJ whole genome shotgun (WGS) entry which is preliminary data.</text>
</comment>
<keyword evidence="1" id="KW-1133">Transmembrane helix</keyword>
<organism evidence="2 3">
    <name type="scientific">Roseococcus pinisoli</name>
    <dbReference type="NCBI Taxonomy" id="2835040"/>
    <lineage>
        <taxon>Bacteria</taxon>
        <taxon>Pseudomonadati</taxon>
        <taxon>Pseudomonadota</taxon>
        <taxon>Alphaproteobacteria</taxon>
        <taxon>Acetobacterales</taxon>
        <taxon>Roseomonadaceae</taxon>
        <taxon>Roseococcus</taxon>
    </lineage>
</organism>
<keyword evidence="1" id="KW-0812">Transmembrane</keyword>
<accession>A0ABS5QH72</accession>
<dbReference type="RefSeq" id="WP_213671737.1">
    <property type="nucleotide sequence ID" value="NZ_JAHCDA010000004.1"/>
</dbReference>
<keyword evidence="1" id="KW-0472">Membrane</keyword>
<evidence type="ECO:0000313" key="3">
    <source>
        <dbReference type="Proteomes" id="UP000766336"/>
    </source>
</evidence>
<dbReference type="EMBL" id="JAHCDA010000004">
    <property type="protein sequence ID" value="MBS7813034.1"/>
    <property type="molecule type" value="Genomic_DNA"/>
</dbReference>
<evidence type="ECO:0000313" key="2">
    <source>
        <dbReference type="EMBL" id="MBS7813034.1"/>
    </source>
</evidence>
<reference evidence="2 3" key="1">
    <citation type="submission" date="2021-05" db="EMBL/GenBank/DDBJ databases">
        <title>Roseococcus sp. XZZS9, whole genome shotgun sequencing project.</title>
        <authorList>
            <person name="Zhao G."/>
            <person name="Shen L."/>
        </authorList>
    </citation>
    <scope>NUCLEOTIDE SEQUENCE [LARGE SCALE GENOMIC DNA]</scope>
    <source>
        <strain evidence="2 3">XZZS9</strain>
    </source>
</reference>
<gene>
    <name evidence="2" type="ORF">KHU32_18960</name>
</gene>
<feature type="transmembrane region" description="Helical" evidence="1">
    <location>
        <begin position="32"/>
        <end position="55"/>
    </location>
</feature>
<evidence type="ECO:0000256" key="1">
    <source>
        <dbReference type="SAM" id="Phobius"/>
    </source>
</evidence>
<dbReference type="Proteomes" id="UP000766336">
    <property type="component" value="Unassembled WGS sequence"/>
</dbReference>
<protein>
    <submittedName>
        <fullName evidence="2">Uncharacterized protein</fullName>
    </submittedName>
</protein>
<keyword evidence="3" id="KW-1185">Reference proteome</keyword>